<protein>
    <submittedName>
        <fullName evidence="1">Uncharacterized protein</fullName>
    </submittedName>
</protein>
<gene>
    <name evidence="1" type="ORF">RO3G_04519</name>
</gene>
<proteinExistence type="predicted"/>
<dbReference type="VEuPathDB" id="FungiDB:RO3G_04519"/>
<organism evidence="1 2">
    <name type="scientific">Rhizopus delemar (strain RA 99-880 / ATCC MYA-4621 / FGSC 9543 / NRRL 43880)</name>
    <name type="common">Mucormycosis agent</name>
    <name type="synonym">Rhizopus arrhizus var. delemar</name>
    <dbReference type="NCBI Taxonomy" id="246409"/>
    <lineage>
        <taxon>Eukaryota</taxon>
        <taxon>Fungi</taxon>
        <taxon>Fungi incertae sedis</taxon>
        <taxon>Mucoromycota</taxon>
        <taxon>Mucoromycotina</taxon>
        <taxon>Mucoromycetes</taxon>
        <taxon>Mucorales</taxon>
        <taxon>Mucorineae</taxon>
        <taxon>Rhizopodaceae</taxon>
        <taxon>Rhizopus</taxon>
    </lineage>
</organism>
<dbReference type="STRING" id="246409.I1BUD4"/>
<dbReference type="Gene3D" id="3.30.420.10">
    <property type="entry name" value="Ribonuclease H-like superfamily/Ribonuclease H"/>
    <property type="match status" value="1"/>
</dbReference>
<keyword evidence="2" id="KW-1185">Reference proteome</keyword>
<dbReference type="EMBL" id="CH476734">
    <property type="protein sequence ID" value="EIE79814.1"/>
    <property type="molecule type" value="Genomic_DNA"/>
</dbReference>
<dbReference type="InParanoid" id="I1BUD4"/>
<dbReference type="AlphaFoldDB" id="I1BUD4"/>
<accession>I1BUD4</accession>
<name>I1BUD4_RHIO9</name>
<reference evidence="1 2" key="1">
    <citation type="journal article" date="2009" name="PLoS Genet.">
        <title>Genomic analysis of the basal lineage fungus Rhizopus oryzae reveals a whole-genome duplication.</title>
        <authorList>
            <person name="Ma L.-J."/>
            <person name="Ibrahim A.S."/>
            <person name="Skory C."/>
            <person name="Grabherr M.G."/>
            <person name="Burger G."/>
            <person name="Butler M."/>
            <person name="Elias M."/>
            <person name="Idnurm A."/>
            <person name="Lang B.F."/>
            <person name="Sone T."/>
            <person name="Abe A."/>
            <person name="Calvo S.E."/>
            <person name="Corrochano L.M."/>
            <person name="Engels R."/>
            <person name="Fu J."/>
            <person name="Hansberg W."/>
            <person name="Kim J.-M."/>
            <person name="Kodira C.D."/>
            <person name="Koehrsen M.J."/>
            <person name="Liu B."/>
            <person name="Miranda-Saavedra D."/>
            <person name="O'Leary S."/>
            <person name="Ortiz-Castellanos L."/>
            <person name="Poulter R."/>
            <person name="Rodriguez-Romero J."/>
            <person name="Ruiz-Herrera J."/>
            <person name="Shen Y.-Q."/>
            <person name="Zeng Q."/>
            <person name="Galagan J."/>
            <person name="Birren B.W."/>
            <person name="Cuomo C.A."/>
            <person name="Wickes B.L."/>
        </authorList>
    </citation>
    <scope>NUCLEOTIDE SEQUENCE [LARGE SCALE GENOMIC DNA]</scope>
    <source>
        <strain evidence="2">RA 99-880 / ATCC MYA-4621 / FGSC 9543 / NRRL 43880</strain>
    </source>
</reference>
<dbReference type="InterPro" id="IPR036397">
    <property type="entry name" value="RNaseH_sf"/>
</dbReference>
<dbReference type="Proteomes" id="UP000009138">
    <property type="component" value="Unassembled WGS sequence"/>
</dbReference>
<dbReference type="RefSeq" id="XP_067515210.1">
    <property type="nucleotide sequence ID" value="XM_067659109.1"/>
</dbReference>
<sequence>MFFGLMSRAFAWKAVNAGYGGAMVLGCFWRGSFGPLEIIDTGSVGQETFIDILANRFHPWFTNVTMHHKKGFIFQEDRTFCHTVGYAR</sequence>
<dbReference type="GeneID" id="93611490"/>
<evidence type="ECO:0000313" key="2">
    <source>
        <dbReference type="Proteomes" id="UP000009138"/>
    </source>
</evidence>
<dbReference type="GO" id="GO:0003676">
    <property type="term" value="F:nucleic acid binding"/>
    <property type="evidence" value="ECO:0007669"/>
    <property type="project" value="InterPro"/>
</dbReference>
<evidence type="ECO:0000313" key="1">
    <source>
        <dbReference type="EMBL" id="EIE79814.1"/>
    </source>
</evidence>